<keyword evidence="2" id="KW-0847">Vitamin C</keyword>
<organism evidence="5 6">
    <name type="scientific">Jatropha curcas</name>
    <name type="common">Barbados nut</name>
    <dbReference type="NCBI Taxonomy" id="180498"/>
    <lineage>
        <taxon>Eukaryota</taxon>
        <taxon>Viridiplantae</taxon>
        <taxon>Streptophyta</taxon>
        <taxon>Embryophyta</taxon>
        <taxon>Tracheophyta</taxon>
        <taxon>Spermatophyta</taxon>
        <taxon>Magnoliopsida</taxon>
        <taxon>eudicotyledons</taxon>
        <taxon>Gunneridae</taxon>
        <taxon>Pentapetalae</taxon>
        <taxon>rosids</taxon>
        <taxon>fabids</taxon>
        <taxon>Malpighiales</taxon>
        <taxon>Euphorbiaceae</taxon>
        <taxon>Crotonoideae</taxon>
        <taxon>Jatropheae</taxon>
        <taxon>Jatropha</taxon>
    </lineage>
</organism>
<dbReference type="InterPro" id="IPR005123">
    <property type="entry name" value="Oxoglu/Fe-dep_dioxygenase_dom"/>
</dbReference>
<keyword evidence="1" id="KW-0479">Metal-binding</keyword>
<evidence type="ECO:0000259" key="4">
    <source>
        <dbReference type="PROSITE" id="PS51471"/>
    </source>
</evidence>
<feature type="domain" description="Fe2OG dioxygenase" evidence="4">
    <location>
        <begin position="37"/>
        <end position="137"/>
    </location>
</feature>
<dbReference type="SUPFAM" id="SSF51197">
    <property type="entry name" value="Clavaminate synthase-like"/>
    <property type="match status" value="1"/>
</dbReference>
<sequence>MGKYCTEVRKLALEITEAITESLGLGPTHITNKMEGGVQVITVHCYPPCPSPHMALGLPPHSDYSVLTIVLQSSPGLEIMDARDDKWKVIPERHGVLQVHVGDHLEVLSNGLYKSVLHRATLNFERTRMSIASLHSLGMDQKMEPAKELVDEQNPKGYKESSFRDFLKFLSSNDIAQGKAFKNTLKIIKT</sequence>
<dbReference type="AlphaFoldDB" id="A0A067JF54"/>
<dbReference type="InterPro" id="IPR027443">
    <property type="entry name" value="IPNS-like_sf"/>
</dbReference>
<evidence type="ECO:0000256" key="1">
    <source>
        <dbReference type="ARBA" id="ARBA00022723"/>
    </source>
</evidence>
<dbReference type="GO" id="GO:0031418">
    <property type="term" value="F:L-ascorbic acid binding"/>
    <property type="evidence" value="ECO:0007669"/>
    <property type="project" value="UniProtKB-KW"/>
</dbReference>
<dbReference type="InterPro" id="IPR044861">
    <property type="entry name" value="IPNS-like_FE2OG_OXY"/>
</dbReference>
<accession>A0A067JF54</accession>
<dbReference type="EMBL" id="KK915447">
    <property type="protein sequence ID" value="KDP22477.1"/>
    <property type="molecule type" value="Genomic_DNA"/>
</dbReference>
<evidence type="ECO:0000256" key="2">
    <source>
        <dbReference type="ARBA" id="ARBA00022896"/>
    </source>
</evidence>
<keyword evidence="6" id="KW-1185">Reference proteome</keyword>
<dbReference type="PROSITE" id="PS51471">
    <property type="entry name" value="FE2OG_OXY"/>
    <property type="match status" value="1"/>
</dbReference>
<proteinExistence type="predicted"/>
<dbReference type="Proteomes" id="UP000027138">
    <property type="component" value="Unassembled WGS sequence"/>
</dbReference>
<gene>
    <name evidence="5" type="ORF">JCGZ_26308</name>
</gene>
<evidence type="ECO:0000313" key="6">
    <source>
        <dbReference type="Proteomes" id="UP000027138"/>
    </source>
</evidence>
<reference evidence="5 6" key="1">
    <citation type="journal article" date="2014" name="PLoS ONE">
        <title>Global Analysis of Gene Expression Profiles in Physic Nut (Jatropha curcas L.) Seedlings Exposed to Salt Stress.</title>
        <authorList>
            <person name="Zhang L."/>
            <person name="Zhang C."/>
            <person name="Wu P."/>
            <person name="Chen Y."/>
            <person name="Li M."/>
            <person name="Jiang H."/>
            <person name="Wu G."/>
        </authorList>
    </citation>
    <scope>NUCLEOTIDE SEQUENCE [LARGE SCALE GENOMIC DNA]</scope>
    <source>
        <strain evidence="6">cv. GZQX0401</strain>
        <tissue evidence="5">Young leaves</tissue>
    </source>
</reference>
<dbReference type="Gene3D" id="2.60.120.330">
    <property type="entry name" value="B-lactam Antibiotic, Isopenicillin N Synthase, Chain"/>
    <property type="match status" value="1"/>
</dbReference>
<dbReference type="OrthoDB" id="627829at2759"/>
<dbReference type="PANTHER" id="PTHR47991">
    <property type="entry name" value="OXOGLUTARATE/IRON-DEPENDENT DIOXYGENASE"/>
    <property type="match status" value="1"/>
</dbReference>
<keyword evidence="3" id="KW-0408">Iron</keyword>
<name>A0A067JF54_JATCU</name>
<dbReference type="GO" id="GO:0046872">
    <property type="term" value="F:metal ion binding"/>
    <property type="evidence" value="ECO:0007669"/>
    <property type="project" value="UniProtKB-KW"/>
</dbReference>
<dbReference type="InterPro" id="IPR050295">
    <property type="entry name" value="Plant_2OG-oxidoreductases"/>
</dbReference>
<dbReference type="Pfam" id="PF03171">
    <property type="entry name" value="2OG-FeII_Oxy"/>
    <property type="match status" value="1"/>
</dbReference>
<protein>
    <recommendedName>
        <fullName evidence="4">Fe2OG dioxygenase domain-containing protein</fullName>
    </recommendedName>
</protein>
<evidence type="ECO:0000256" key="3">
    <source>
        <dbReference type="ARBA" id="ARBA00023004"/>
    </source>
</evidence>
<evidence type="ECO:0000313" key="5">
    <source>
        <dbReference type="EMBL" id="KDP22477.1"/>
    </source>
</evidence>